<evidence type="ECO:0000256" key="1">
    <source>
        <dbReference type="SAM" id="MobiDB-lite"/>
    </source>
</evidence>
<name>A0A0E9P9Y3_ANGAN</name>
<reference evidence="2" key="2">
    <citation type="journal article" date="2015" name="Fish Shellfish Immunol.">
        <title>Early steps in the European eel (Anguilla anguilla)-Vibrio vulnificus interaction in the gills: Role of the RtxA13 toxin.</title>
        <authorList>
            <person name="Callol A."/>
            <person name="Pajuelo D."/>
            <person name="Ebbesson L."/>
            <person name="Teles M."/>
            <person name="MacKenzie S."/>
            <person name="Amaro C."/>
        </authorList>
    </citation>
    <scope>NUCLEOTIDE SEQUENCE</scope>
</reference>
<reference evidence="2" key="1">
    <citation type="submission" date="2014-11" db="EMBL/GenBank/DDBJ databases">
        <authorList>
            <person name="Amaro Gonzalez C."/>
        </authorList>
    </citation>
    <scope>NUCLEOTIDE SEQUENCE</scope>
</reference>
<sequence length="47" mass="4863">MLISEASGLKQTCDGPGLQQQPTRGSNKQSSSLQGALTNRAAAYKGL</sequence>
<feature type="region of interest" description="Disordered" evidence="1">
    <location>
        <begin position="1"/>
        <end position="47"/>
    </location>
</feature>
<accession>A0A0E9P9Y3</accession>
<dbReference type="EMBL" id="GBXM01107278">
    <property type="protein sequence ID" value="JAH01299.1"/>
    <property type="molecule type" value="Transcribed_RNA"/>
</dbReference>
<dbReference type="AlphaFoldDB" id="A0A0E9P9Y3"/>
<proteinExistence type="predicted"/>
<organism evidence="2">
    <name type="scientific">Anguilla anguilla</name>
    <name type="common">European freshwater eel</name>
    <name type="synonym">Muraena anguilla</name>
    <dbReference type="NCBI Taxonomy" id="7936"/>
    <lineage>
        <taxon>Eukaryota</taxon>
        <taxon>Metazoa</taxon>
        <taxon>Chordata</taxon>
        <taxon>Craniata</taxon>
        <taxon>Vertebrata</taxon>
        <taxon>Euteleostomi</taxon>
        <taxon>Actinopterygii</taxon>
        <taxon>Neopterygii</taxon>
        <taxon>Teleostei</taxon>
        <taxon>Anguilliformes</taxon>
        <taxon>Anguillidae</taxon>
        <taxon>Anguilla</taxon>
    </lineage>
</organism>
<evidence type="ECO:0000313" key="2">
    <source>
        <dbReference type="EMBL" id="JAH01299.1"/>
    </source>
</evidence>
<feature type="compositionally biased region" description="Polar residues" evidence="1">
    <location>
        <begin position="18"/>
        <end position="37"/>
    </location>
</feature>
<protein>
    <submittedName>
        <fullName evidence="2">Uncharacterized protein</fullName>
    </submittedName>
</protein>